<reference evidence="1" key="1">
    <citation type="submission" date="2024-02" db="EMBL/GenBank/DDBJ databases">
        <authorList>
            <consortium name="ELIXIR-Norway"/>
            <consortium name="Elixir Norway"/>
        </authorList>
    </citation>
    <scope>NUCLEOTIDE SEQUENCE</scope>
</reference>
<evidence type="ECO:0008006" key="3">
    <source>
        <dbReference type="Google" id="ProtNLM"/>
    </source>
</evidence>
<dbReference type="EMBL" id="OZ019899">
    <property type="protein sequence ID" value="CAK9231879.1"/>
    <property type="molecule type" value="Genomic_DNA"/>
</dbReference>
<evidence type="ECO:0000313" key="2">
    <source>
        <dbReference type="Proteomes" id="UP001497512"/>
    </source>
</evidence>
<protein>
    <recommendedName>
        <fullName evidence="3">Ankyrin repeat protein</fullName>
    </recommendedName>
</protein>
<dbReference type="Proteomes" id="UP001497512">
    <property type="component" value="Chromosome 7"/>
</dbReference>
<proteinExistence type="predicted"/>
<keyword evidence="2" id="KW-1185">Reference proteome</keyword>
<organism evidence="1 2">
    <name type="scientific">Sphagnum troendelagicum</name>
    <dbReference type="NCBI Taxonomy" id="128251"/>
    <lineage>
        <taxon>Eukaryota</taxon>
        <taxon>Viridiplantae</taxon>
        <taxon>Streptophyta</taxon>
        <taxon>Embryophyta</taxon>
        <taxon>Bryophyta</taxon>
        <taxon>Sphagnophytina</taxon>
        <taxon>Sphagnopsida</taxon>
        <taxon>Sphagnales</taxon>
        <taxon>Sphagnaceae</taxon>
        <taxon>Sphagnum</taxon>
    </lineage>
</organism>
<gene>
    <name evidence="1" type="ORF">CSSPTR1EN2_LOCUS20978</name>
</gene>
<name>A0ABP0UWP8_9BRYO</name>
<sequence length="100" mass="11075">MALVGRKPDPLPEEVLAIAVEYRHVQLVERLTKLQHGVDVNRGRSDFPGAVGWTNAGAGTVPRRLTDDSHLNEYERHGSRFLVPICSAARMGNVEMVKTL</sequence>
<evidence type="ECO:0000313" key="1">
    <source>
        <dbReference type="EMBL" id="CAK9231879.1"/>
    </source>
</evidence>
<accession>A0ABP0UWP8</accession>